<dbReference type="InterPro" id="IPR008984">
    <property type="entry name" value="SMAD_FHA_dom_sf"/>
</dbReference>
<dbReference type="GeneID" id="106475654"/>
<evidence type="ECO:0000256" key="1">
    <source>
        <dbReference type="SAM" id="MobiDB-lite"/>
    </source>
</evidence>
<keyword evidence="3" id="KW-1185">Reference proteome</keyword>
<name>A0ABM1BZW7_LIMPO</name>
<feature type="domain" description="MH2" evidence="2">
    <location>
        <begin position="1"/>
        <end position="186"/>
    </location>
</feature>
<dbReference type="Pfam" id="PF03166">
    <property type="entry name" value="MH2"/>
    <property type="match status" value="1"/>
</dbReference>
<feature type="compositionally biased region" description="Low complexity" evidence="1">
    <location>
        <begin position="200"/>
        <end position="214"/>
    </location>
</feature>
<gene>
    <name evidence="4" type="primary">LOC106475654</name>
</gene>
<organism evidence="3 4">
    <name type="scientific">Limulus polyphemus</name>
    <name type="common">Atlantic horseshoe crab</name>
    <dbReference type="NCBI Taxonomy" id="6850"/>
    <lineage>
        <taxon>Eukaryota</taxon>
        <taxon>Metazoa</taxon>
        <taxon>Ecdysozoa</taxon>
        <taxon>Arthropoda</taxon>
        <taxon>Chelicerata</taxon>
        <taxon>Merostomata</taxon>
        <taxon>Xiphosura</taxon>
        <taxon>Limulidae</taxon>
        <taxon>Limulus</taxon>
    </lineage>
</organism>
<evidence type="ECO:0000313" key="4">
    <source>
        <dbReference type="RefSeq" id="XP_013791788.2"/>
    </source>
</evidence>
<dbReference type="SUPFAM" id="SSF49879">
    <property type="entry name" value="SMAD/FHA domain"/>
    <property type="match status" value="1"/>
</dbReference>
<protein>
    <submittedName>
        <fullName evidence="4">Uncharacterized protein LOC106475654</fullName>
    </submittedName>
</protein>
<dbReference type="PANTHER" id="PTHR22742:SF2">
    <property type="entry name" value="EXPANSION, ISOFORM A-RELATED"/>
    <property type="match status" value="1"/>
</dbReference>
<feature type="compositionally biased region" description="Basic and acidic residues" evidence="1">
    <location>
        <begin position="215"/>
        <end position="230"/>
    </location>
</feature>
<dbReference type="InterPro" id="IPR001132">
    <property type="entry name" value="SMAD_dom_Dwarfin-type"/>
</dbReference>
<dbReference type="RefSeq" id="XP_013791788.2">
    <property type="nucleotide sequence ID" value="XM_013936334.2"/>
</dbReference>
<dbReference type="Gene3D" id="2.60.200.10">
    <property type="match status" value="1"/>
</dbReference>
<proteinExistence type="predicted"/>
<reference evidence="4" key="1">
    <citation type="submission" date="2025-08" db="UniProtKB">
        <authorList>
            <consortium name="RefSeq"/>
        </authorList>
    </citation>
    <scope>IDENTIFICATION</scope>
    <source>
        <tissue evidence="4">Muscle</tissue>
    </source>
</reference>
<feature type="compositionally biased region" description="Basic and acidic residues" evidence="1">
    <location>
        <begin position="237"/>
        <end position="247"/>
    </location>
</feature>
<feature type="region of interest" description="Disordered" evidence="1">
    <location>
        <begin position="187"/>
        <end position="265"/>
    </location>
</feature>
<accession>A0ABM1BZW7</accession>
<sequence>MERNRRVAKAYARVPVLTVNGSDDGFDGYRIGLCGFDNPMRDSKTEEVKRHIGNGVKFKMDDSGNIMMKRVCKCNVYVKEIGKEETSVSSDVIKNNGQLEAEKSTKLFDMKKFQQNVSRELRRGYPDRRKLESQCISAVSFVKDSTDLLECPCWVMIINIVALDMLKSKLPLIPKKQSVPSLTSIFDRPRLPVPEEDPYSVPHPGTSSRSSSTPRESRDKPPKLPPRDLSHISVPKPDYDDEKKEENFSLPPVKSSSRSKKSGHHDDPYYCGLRARVPNFAKRDHELVKKTHSASYLGLLRSQERSSYATTHGSDGLVSSEEEYNRVYSRLRTPSYHHYPPRKTYVGEWE</sequence>
<dbReference type="InterPro" id="IPR017855">
    <property type="entry name" value="SMAD-like_dom_sf"/>
</dbReference>
<dbReference type="SMART" id="SM00524">
    <property type="entry name" value="DWB"/>
    <property type="match status" value="1"/>
</dbReference>
<dbReference type="PROSITE" id="PS51076">
    <property type="entry name" value="MH2"/>
    <property type="match status" value="1"/>
</dbReference>
<evidence type="ECO:0000259" key="2">
    <source>
        <dbReference type="PROSITE" id="PS51076"/>
    </source>
</evidence>
<dbReference type="Proteomes" id="UP000694941">
    <property type="component" value="Unplaced"/>
</dbReference>
<dbReference type="PANTHER" id="PTHR22742">
    <property type="entry name" value="EXPANSION, ISOFORM A-RELATED"/>
    <property type="match status" value="1"/>
</dbReference>
<evidence type="ECO:0000313" key="3">
    <source>
        <dbReference type="Proteomes" id="UP000694941"/>
    </source>
</evidence>